<accession>A0A7V8FNF5</accession>
<dbReference type="Gene3D" id="2.60.40.1470">
    <property type="entry name" value="ApaG domain"/>
    <property type="match status" value="1"/>
</dbReference>
<evidence type="ECO:0000256" key="1">
    <source>
        <dbReference type="ARBA" id="ARBA00017693"/>
    </source>
</evidence>
<protein>
    <recommendedName>
        <fullName evidence="1 2">Protein ApaG</fullName>
    </recommendedName>
</protein>
<dbReference type="SUPFAM" id="SSF110069">
    <property type="entry name" value="ApaG-like"/>
    <property type="match status" value="1"/>
</dbReference>
<organism evidence="4 5">
    <name type="scientific">Paracidovorax wautersii</name>
    <dbReference type="NCBI Taxonomy" id="1177982"/>
    <lineage>
        <taxon>Bacteria</taxon>
        <taxon>Pseudomonadati</taxon>
        <taxon>Pseudomonadota</taxon>
        <taxon>Betaproteobacteria</taxon>
        <taxon>Burkholderiales</taxon>
        <taxon>Comamonadaceae</taxon>
        <taxon>Paracidovorax</taxon>
    </lineage>
</organism>
<evidence type="ECO:0000256" key="2">
    <source>
        <dbReference type="HAMAP-Rule" id="MF_00791"/>
    </source>
</evidence>
<dbReference type="Proteomes" id="UP000461670">
    <property type="component" value="Unassembled WGS sequence"/>
</dbReference>
<reference evidence="5" key="1">
    <citation type="journal article" date="2020" name="MBio">
        <title>Horizontal gene transfer to a defensive symbiont with a reduced genome amongst a multipartite beetle microbiome.</title>
        <authorList>
            <person name="Waterworth S.C."/>
            <person name="Florez L.V."/>
            <person name="Rees E.R."/>
            <person name="Hertweck C."/>
            <person name="Kaltenpoth M."/>
            <person name="Kwan J.C."/>
        </authorList>
    </citation>
    <scope>NUCLEOTIDE SEQUENCE [LARGE SCALE GENOMIC DNA]</scope>
</reference>
<evidence type="ECO:0000313" key="4">
    <source>
        <dbReference type="EMBL" id="KAF1020834.1"/>
    </source>
</evidence>
<evidence type="ECO:0000259" key="3">
    <source>
        <dbReference type="PROSITE" id="PS51087"/>
    </source>
</evidence>
<dbReference type="GO" id="GO:0070987">
    <property type="term" value="P:error-free translesion synthesis"/>
    <property type="evidence" value="ECO:0007669"/>
    <property type="project" value="TreeGrafter"/>
</dbReference>
<dbReference type="InterPro" id="IPR036767">
    <property type="entry name" value="ApaG_sf"/>
</dbReference>
<comment type="caution">
    <text evidence="4">The sequence shown here is derived from an EMBL/GenBank/DDBJ whole genome shotgun (WGS) entry which is preliminary data.</text>
</comment>
<dbReference type="InterPro" id="IPR007474">
    <property type="entry name" value="ApaG_domain"/>
</dbReference>
<evidence type="ECO:0000313" key="5">
    <source>
        <dbReference type="Proteomes" id="UP000461670"/>
    </source>
</evidence>
<dbReference type="PROSITE" id="PS51087">
    <property type="entry name" value="APAG"/>
    <property type="match status" value="1"/>
</dbReference>
<dbReference type="PANTHER" id="PTHR14289">
    <property type="entry name" value="F-BOX ONLY PROTEIN 3"/>
    <property type="match status" value="1"/>
</dbReference>
<dbReference type="NCBIfam" id="NF003967">
    <property type="entry name" value="PRK05461.1"/>
    <property type="match status" value="1"/>
</dbReference>
<proteinExistence type="inferred from homology"/>
<dbReference type="Pfam" id="PF04379">
    <property type="entry name" value="DUF525"/>
    <property type="match status" value="1"/>
</dbReference>
<name>A0A7V8FNF5_9BURK</name>
<dbReference type="AlphaFoldDB" id="A0A7V8FNF5"/>
<dbReference type="PANTHER" id="PTHR14289:SF16">
    <property type="entry name" value="POLYMERASE DELTA-INTERACTING PROTEIN 2"/>
    <property type="match status" value="1"/>
</dbReference>
<dbReference type="InterPro" id="IPR023065">
    <property type="entry name" value="Uncharacterised_ApaG"/>
</dbReference>
<dbReference type="EMBL" id="WNDQ01000029">
    <property type="protein sequence ID" value="KAF1020834.1"/>
    <property type="molecule type" value="Genomic_DNA"/>
</dbReference>
<feature type="domain" description="ApaG" evidence="3">
    <location>
        <begin position="26"/>
        <end position="150"/>
    </location>
</feature>
<dbReference type="HAMAP" id="MF_00791">
    <property type="entry name" value="ApaG"/>
    <property type="match status" value="1"/>
</dbReference>
<sequence>MQSDVISSLLHNTDRQPLRPLAAPEPMPQYQFTVETEPAFLPDQSAPGQGIYSFAYTITITNTGDAAAQLIARHWFIQDASGRSEQVQGLGVVGQQPLLRPGEAFQYTSGCRLRASTGTMHGSYFFVAEDGTRFDVEIPLFVLDASQGAGPSIAAVDDGPRVLH</sequence>
<gene>
    <name evidence="2 4" type="primary">apaG</name>
    <name evidence="4" type="ORF">GAK30_02222</name>
</gene>